<accession>A0A2M4C663</accession>
<dbReference type="AlphaFoldDB" id="A0A2M4C663"/>
<sequence length="160" mass="17829">MLQKRQNRVVFFCCSLTFLSRTESEHWGGLTKVVVHTTGDGDGDDVVVCCSDINSSHLSSDSASINTPTLLLPPGSSTAGGPGSRPTVPTSITRLLLFSCPPRRRVHHTYAPSECNLIHYPPPRSGGTRTSVRYELSFTLLFAYLWCLPEHERLVDLRWW</sequence>
<evidence type="ECO:0000313" key="1">
    <source>
        <dbReference type="EMBL" id="MBW60800.1"/>
    </source>
</evidence>
<dbReference type="EMBL" id="GGFJ01011659">
    <property type="protein sequence ID" value="MBW60800.1"/>
    <property type="molecule type" value="Transcribed_RNA"/>
</dbReference>
<reference evidence="1" key="1">
    <citation type="submission" date="2018-01" db="EMBL/GenBank/DDBJ databases">
        <title>An insight into the sialome of Amazonian anophelines.</title>
        <authorList>
            <person name="Ribeiro J.M."/>
            <person name="Scarpassa V."/>
            <person name="Calvo E."/>
        </authorList>
    </citation>
    <scope>NUCLEOTIDE SEQUENCE</scope>
    <source>
        <tissue evidence="1">Salivary glands</tissue>
    </source>
</reference>
<proteinExistence type="predicted"/>
<name>A0A2M4C663_9DIPT</name>
<organism evidence="1">
    <name type="scientific">Anopheles marajoara</name>
    <dbReference type="NCBI Taxonomy" id="58244"/>
    <lineage>
        <taxon>Eukaryota</taxon>
        <taxon>Metazoa</taxon>
        <taxon>Ecdysozoa</taxon>
        <taxon>Arthropoda</taxon>
        <taxon>Hexapoda</taxon>
        <taxon>Insecta</taxon>
        <taxon>Pterygota</taxon>
        <taxon>Neoptera</taxon>
        <taxon>Endopterygota</taxon>
        <taxon>Diptera</taxon>
        <taxon>Nematocera</taxon>
        <taxon>Culicoidea</taxon>
        <taxon>Culicidae</taxon>
        <taxon>Anophelinae</taxon>
        <taxon>Anopheles</taxon>
    </lineage>
</organism>
<protein>
    <submittedName>
        <fullName evidence="1">Putative secreted protein</fullName>
    </submittedName>
</protein>